<dbReference type="AlphaFoldDB" id="A0A1J7IG40"/>
<keyword evidence="6" id="KW-1185">Reference proteome</keyword>
<protein>
    <recommendedName>
        <fullName evidence="4">SMP domain-containing protein</fullName>
    </recommendedName>
</protein>
<feature type="compositionally biased region" description="Basic residues" evidence="3">
    <location>
        <begin position="1"/>
        <end position="11"/>
    </location>
</feature>
<sequence length="169" mass="17387">MSGHGQLKKPTHHEPVKHVDHDAPMVATGYGSAAIDGDPITIGEALEAVITSVGDKPVNQSDAAAISAAEIRATGEKNIRPGGVGAAAQSAATQNSHVTRREEMTRLSDVLTDATGKLPMDKAVTKEDAEAVYDAEVQSPRLGDAAQLNSEPGGVAASMVTAANLNQQN</sequence>
<feature type="region of interest" description="Disordered" evidence="3">
    <location>
        <begin position="1"/>
        <end position="20"/>
    </location>
</feature>
<dbReference type="STRING" id="3871.A0A1J7IG40"/>
<dbReference type="PANTHER" id="PTHR31174">
    <property type="entry name" value="SEED MATURATION FAMILY PROTEIN"/>
    <property type="match status" value="1"/>
</dbReference>
<feature type="region of interest" description="Disordered" evidence="3">
    <location>
        <begin position="80"/>
        <end position="102"/>
    </location>
</feature>
<dbReference type="InterPro" id="IPR042971">
    <property type="entry name" value="LEA_SMP"/>
</dbReference>
<feature type="domain" description="SMP" evidence="4">
    <location>
        <begin position="40"/>
        <end position="97"/>
    </location>
</feature>
<accession>A0A1J7IG40</accession>
<feature type="domain" description="SMP" evidence="4">
    <location>
        <begin position="105"/>
        <end position="168"/>
    </location>
</feature>
<dbReference type="PANTHER" id="PTHR31174:SF31">
    <property type="entry name" value="LATE EMBRYOGENESIS ABUNDANT PROTEIN 3"/>
    <property type="match status" value="1"/>
</dbReference>
<dbReference type="Gramene" id="OIW11787">
    <property type="protein sequence ID" value="OIW11787"/>
    <property type="gene ID" value="TanjilG_31189"/>
</dbReference>
<name>A0A1J7IG40_LUPAN</name>
<evidence type="ECO:0000313" key="6">
    <source>
        <dbReference type="Proteomes" id="UP000188354"/>
    </source>
</evidence>
<evidence type="ECO:0000256" key="1">
    <source>
        <dbReference type="ARBA" id="ARBA00010733"/>
    </source>
</evidence>
<evidence type="ECO:0000259" key="4">
    <source>
        <dbReference type="Pfam" id="PF04927"/>
    </source>
</evidence>
<dbReference type="InterPro" id="IPR007011">
    <property type="entry name" value="LEA_SMP_dom"/>
</dbReference>
<evidence type="ECO:0000313" key="5">
    <source>
        <dbReference type="EMBL" id="OIW11787.1"/>
    </source>
</evidence>
<comment type="similarity">
    <text evidence="1">Belongs to the LEA type SMP family.</text>
</comment>
<dbReference type="OrthoDB" id="2014755at2759"/>
<reference evidence="5 6" key="1">
    <citation type="journal article" date="2017" name="Plant Biotechnol. J.">
        <title>A comprehensive draft genome sequence for lupin (Lupinus angustifolius), an emerging health food: insights into plant-microbe interactions and legume evolution.</title>
        <authorList>
            <person name="Hane J.K."/>
            <person name="Ming Y."/>
            <person name="Kamphuis L.G."/>
            <person name="Nelson M.N."/>
            <person name="Garg G."/>
            <person name="Atkins C.A."/>
            <person name="Bayer P.E."/>
            <person name="Bravo A."/>
            <person name="Bringans S."/>
            <person name="Cannon S."/>
            <person name="Edwards D."/>
            <person name="Foley R."/>
            <person name="Gao L.L."/>
            <person name="Harrison M.J."/>
            <person name="Huang W."/>
            <person name="Hurgobin B."/>
            <person name="Li S."/>
            <person name="Liu C.W."/>
            <person name="McGrath A."/>
            <person name="Morahan G."/>
            <person name="Murray J."/>
            <person name="Weller J."/>
            <person name="Jian J."/>
            <person name="Singh K.B."/>
        </authorList>
    </citation>
    <scope>NUCLEOTIDE SEQUENCE [LARGE SCALE GENOMIC DNA]</scope>
    <source>
        <strain evidence="6">cv. Tanjil</strain>
        <tissue evidence="5">Whole plant</tissue>
    </source>
</reference>
<gene>
    <name evidence="5" type="ORF">TanjilG_31189</name>
</gene>
<dbReference type="Pfam" id="PF04927">
    <property type="entry name" value="SMP"/>
    <property type="match status" value="2"/>
</dbReference>
<dbReference type="OMA" id="LQKPIDC"/>
<evidence type="ECO:0000256" key="2">
    <source>
        <dbReference type="ARBA" id="ARBA00022737"/>
    </source>
</evidence>
<keyword evidence="2" id="KW-0677">Repeat</keyword>
<dbReference type="Proteomes" id="UP000188354">
    <property type="component" value="Chromosome LG05"/>
</dbReference>
<dbReference type="EMBL" id="CM007365">
    <property type="protein sequence ID" value="OIW11787.1"/>
    <property type="molecule type" value="Genomic_DNA"/>
</dbReference>
<evidence type="ECO:0000256" key="3">
    <source>
        <dbReference type="SAM" id="MobiDB-lite"/>
    </source>
</evidence>
<dbReference type="KEGG" id="lang:109347909"/>
<organism evidence="5 6">
    <name type="scientific">Lupinus angustifolius</name>
    <name type="common">Narrow-leaved blue lupine</name>
    <dbReference type="NCBI Taxonomy" id="3871"/>
    <lineage>
        <taxon>Eukaryota</taxon>
        <taxon>Viridiplantae</taxon>
        <taxon>Streptophyta</taxon>
        <taxon>Embryophyta</taxon>
        <taxon>Tracheophyta</taxon>
        <taxon>Spermatophyta</taxon>
        <taxon>Magnoliopsida</taxon>
        <taxon>eudicotyledons</taxon>
        <taxon>Gunneridae</taxon>
        <taxon>Pentapetalae</taxon>
        <taxon>rosids</taxon>
        <taxon>fabids</taxon>
        <taxon>Fabales</taxon>
        <taxon>Fabaceae</taxon>
        <taxon>Papilionoideae</taxon>
        <taxon>50 kb inversion clade</taxon>
        <taxon>genistoids sensu lato</taxon>
        <taxon>core genistoids</taxon>
        <taxon>Genisteae</taxon>
        <taxon>Lupinus</taxon>
    </lineage>
</organism>
<proteinExistence type="inferred from homology"/>